<dbReference type="HOGENOM" id="CLU_005950_0_0_0"/>
<dbReference type="InterPro" id="IPR013815">
    <property type="entry name" value="ATP_grasp_subdomain_1"/>
</dbReference>
<dbReference type="GO" id="GO:0005524">
    <property type="term" value="F:ATP binding"/>
    <property type="evidence" value="ECO:0007669"/>
    <property type="project" value="InterPro"/>
</dbReference>
<proteinExistence type="predicted"/>
<feature type="region of interest" description="Disordered" evidence="1">
    <location>
        <begin position="248"/>
        <end position="269"/>
    </location>
</feature>
<dbReference type="InterPro" id="IPR051549">
    <property type="entry name" value="PEP_Utilizing_Enz"/>
</dbReference>
<dbReference type="KEGG" id="nde:NIDE0497"/>
<protein>
    <submittedName>
        <fullName evidence="4">Putative Phosphoenolpyruvate synthase</fullName>
        <ecNumber evidence="4">2.7.9.2</ecNumber>
    </submittedName>
</protein>
<accession>D8PAL3</accession>
<dbReference type="OrthoDB" id="9765468at2"/>
<dbReference type="GO" id="GO:0008986">
    <property type="term" value="F:pyruvate, water dikinase activity"/>
    <property type="evidence" value="ECO:0007669"/>
    <property type="project" value="UniProtKB-EC"/>
</dbReference>
<dbReference type="InterPro" id="IPR002192">
    <property type="entry name" value="PPDK_AMP/ATP-bd"/>
</dbReference>
<gene>
    <name evidence="4" type="ORF">NIDE0497</name>
</gene>
<dbReference type="Proteomes" id="UP000001660">
    <property type="component" value="Chromosome"/>
</dbReference>
<reference evidence="4 5" key="1">
    <citation type="journal article" date="2010" name="Proc. Natl. Acad. Sci. U.S.A.">
        <title>A Nitrospira metagenome illuminates the physiology and evolution of globally important nitrite-oxidizing bacteria.</title>
        <authorList>
            <person name="Lucker S."/>
            <person name="Wagner M."/>
            <person name="Maixner F."/>
            <person name="Pelletier E."/>
            <person name="Koch H."/>
            <person name="Vacherie B."/>
            <person name="Rattei T."/>
            <person name="Sinninghe Damste J."/>
            <person name="Spieck E."/>
            <person name="Le Paslier D."/>
            <person name="Daims H."/>
        </authorList>
    </citation>
    <scope>NUCLEOTIDE SEQUENCE [LARGE SCALE GENOMIC DNA]</scope>
</reference>
<name>D8PAL3_9BACT</name>
<dbReference type="eggNOG" id="COG0574">
    <property type="taxonomic scope" value="Bacteria"/>
</dbReference>
<evidence type="ECO:0000256" key="1">
    <source>
        <dbReference type="SAM" id="MobiDB-lite"/>
    </source>
</evidence>
<dbReference type="Gene3D" id="3.30.470.20">
    <property type="entry name" value="ATP-grasp fold, B domain"/>
    <property type="match status" value="1"/>
</dbReference>
<organism evidence="4 5">
    <name type="scientific">Nitrospira defluvii</name>
    <dbReference type="NCBI Taxonomy" id="330214"/>
    <lineage>
        <taxon>Bacteria</taxon>
        <taxon>Pseudomonadati</taxon>
        <taxon>Nitrospirota</taxon>
        <taxon>Nitrospiria</taxon>
        <taxon>Nitrospirales</taxon>
        <taxon>Nitrospiraceae</taxon>
        <taxon>Nitrospira</taxon>
    </lineage>
</organism>
<keyword evidence="4" id="KW-0808">Transferase</keyword>
<dbReference type="InterPro" id="IPR008279">
    <property type="entry name" value="PEP-util_enz_mobile_dom"/>
</dbReference>
<dbReference type="PANTHER" id="PTHR43615">
    <property type="entry name" value="PHOSPHOENOLPYRUVATE SYNTHASE-RELATED"/>
    <property type="match status" value="1"/>
</dbReference>
<dbReference type="EMBL" id="FP929003">
    <property type="protein sequence ID" value="CBK40272.1"/>
    <property type="molecule type" value="Genomic_DNA"/>
</dbReference>
<sequence>MADPFILSLDESSALYLVGGKAAGLAEALTAGFPVPKGLCVTTAVYQQGLDQAGVDATAIWRKLPDLSVEQRAQELAAIQQLLLDQPWPAGFPDDLETELTRLGGDSSTKWAVRSSATNEDAADMSAAGLYRTTLGVSPAAVLQSIRDCWISLWNERVVQYRCRSGADRPCPAMAVVIQPMLSAQAAGVAYSIHPVTGRTSQVSINAVPGLALSLVNGEVTPDQYVVEVYDDDHRPFRVRRRTLARKRRKLTATPGGLQEESIPEPEQQQSCLTDKQLFELTRMSKRIEVAFRQPVDLEWAWDAERLWIVQARPITAVRPWPSLTNDECEWTRANFKETLPELPSPLGLSFLERFMEAYIVTPYRRLGCTVPEGLSSVRVLHGRPYLNVTLFYTLVMQLHGNPAFLMEQMGGEPVMFTPSVRPLGALALVRAGVGMMREWRKAAKQGPKNFAAMKAMAERYHYDRIQNLSVQELAATLDSIGRWLDDHEVTFAIAGGVAQSLQALGTVLPGWLGSDWRELLNGALQGQGTVVSAAQIVRLAELVAVAQQEETARRWCFSEEWTARGYRDAVHGTEFLRLFDQYLAEYGHRAVGESDIMSPRIADQPDAVLALLQGQVRAGVTASPQEMLSRQAQRREQALSEIARRFGRRRHRWLLFCWWYRRLSRFCALREENRHHLMYYSTAARHLLLRLGERMVERGSLAVREDVFYLTLDERIALLDGASRDWQSLVRRRREERLRHEALQVPDTIRDWEAVVEQGARSSDQGREGVLRGIAISAGVARGPVRLLRSTADWERVRAGDILVVPVIDPGMAPLFGMAAGLIAEMGGTLSHGAIIAREYGLPVLVNVPYVTSLLRENEQVEIASSTGLISRLVS</sequence>
<dbReference type="eggNOG" id="COG3848">
    <property type="taxonomic scope" value="Bacteria"/>
</dbReference>
<keyword evidence="5" id="KW-1185">Reference proteome</keyword>
<dbReference type="InterPro" id="IPR036637">
    <property type="entry name" value="Phosphohistidine_dom_sf"/>
</dbReference>
<dbReference type="EC" id="2.7.9.2" evidence="4"/>
<dbReference type="Gene3D" id="3.50.30.10">
    <property type="entry name" value="Phosphohistidine domain"/>
    <property type="match status" value="1"/>
</dbReference>
<evidence type="ECO:0000259" key="3">
    <source>
        <dbReference type="Pfam" id="PF01326"/>
    </source>
</evidence>
<dbReference type="Pfam" id="PF01326">
    <property type="entry name" value="PPDK_N"/>
    <property type="match status" value="1"/>
</dbReference>
<evidence type="ECO:0000313" key="4">
    <source>
        <dbReference type="EMBL" id="CBK40272.1"/>
    </source>
</evidence>
<dbReference type="SUPFAM" id="SSF52009">
    <property type="entry name" value="Phosphohistidine domain"/>
    <property type="match status" value="1"/>
</dbReference>
<feature type="domain" description="Pyruvate phosphate dikinase AMP/ATP-binding" evidence="3">
    <location>
        <begin position="17"/>
        <end position="317"/>
    </location>
</feature>
<dbReference type="Pfam" id="PF00391">
    <property type="entry name" value="PEP-utilizers"/>
    <property type="match status" value="1"/>
</dbReference>
<dbReference type="SUPFAM" id="SSF56059">
    <property type="entry name" value="Glutathione synthetase ATP-binding domain-like"/>
    <property type="match status" value="1"/>
</dbReference>
<evidence type="ECO:0000259" key="2">
    <source>
        <dbReference type="Pfam" id="PF00391"/>
    </source>
</evidence>
<dbReference type="AlphaFoldDB" id="D8PAL3"/>
<dbReference type="Gene3D" id="3.30.1490.20">
    <property type="entry name" value="ATP-grasp fold, A domain"/>
    <property type="match status" value="1"/>
</dbReference>
<keyword evidence="4" id="KW-0670">Pyruvate</keyword>
<evidence type="ECO:0000313" key="5">
    <source>
        <dbReference type="Proteomes" id="UP000001660"/>
    </source>
</evidence>
<dbReference type="STRING" id="330214.NIDE0497"/>
<dbReference type="PANTHER" id="PTHR43615:SF1">
    <property type="entry name" value="PPDK_N DOMAIN-CONTAINING PROTEIN"/>
    <property type="match status" value="1"/>
</dbReference>
<feature type="compositionally biased region" description="Low complexity" evidence="1">
    <location>
        <begin position="259"/>
        <end position="269"/>
    </location>
</feature>
<feature type="domain" description="PEP-utilising enzyme mobile" evidence="2">
    <location>
        <begin position="800"/>
        <end position="869"/>
    </location>
</feature>